<dbReference type="Proteomes" id="UP000653454">
    <property type="component" value="Unassembled WGS sequence"/>
</dbReference>
<evidence type="ECO:0000256" key="8">
    <source>
        <dbReference type="ARBA" id="ARBA00023319"/>
    </source>
</evidence>
<dbReference type="Pfam" id="PF13927">
    <property type="entry name" value="Ig_3"/>
    <property type="match status" value="1"/>
</dbReference>
<dbReference type="FunFam" id="2.60.40.10:FF:000328">
    <property type="entry name" value="CLUMA_CG000981, isoform A"/>
    <property type="match status" value="1"/>
</dbReference>
<keyword evidence="6" id="KW-1015">Disulfide bond</keyword>
<evidence type="ECO:0000256" key="6">
    <source>
        <dbReference type="ARBA" id="ARBA00023157"/>
    </source>
</evidence>
<dbReference type="SMART" id="SM00408">
    <property type="entry name" value="IGc2"/>
    <property type="match status" value="3"/>
</dbReference>
<dbReference type="AlphaFoldDB" id="A0A8S4FWB2"/>
<dbReference type="SUPFAM" id="SSF56672">
    <property type="entry name" value="DNA/RNA polymerases"/>
    <property type="match status" value="1"/>
</dbReference>
<dbReference type="InterPro" id="IPR000477">
    <property type="entry name" value="RT_dom"/>
</dbReference>
<keyword evidence="2" id="KW-1003">Cell membrane</keyword>
<proteinExistence type="predicted"/>
<dbReference type="InterPro" id="IPR013783">
    <property type="entry name" value="Ig-like_fold"/>
</dbReference>
<keyword evidence="12" id="KW-1185">Reference proteome</keyword>
<keyword evidence="5" id="KW-0472">Membrane</keyword>
<dbReference type="InterPro" id="IPR007110">
    <property type="entry name" value="Ig-like_dom"/>
</dbReference>
<keyword evidence="7" id="KW-0325">Glycoprotein</keyword>
<evidence type="ECO:0000256" key="3">
    <source>
        <dbReference type="ARBA" id="ARBA00022729"/>
    </source>
</evidence>
<organism evidence="11 12">
    <name type="scientific">Plutella xylostella</name>
    <name type="common">Diamondback moth</name>
    <name type="synonym">Plutella maculipennis</name>
    <dbReference type="NCBI Taxonomy" id="51655"/>
    <lineage>
        <taxon>Eukaryota</taxon>
        <taxon>Metazoa</taxon>
        <taxon>Ecdysozoa</taxon>
        <taxon>Arthropoda</taxon>
        <taxon>Hexapoda</taxon>
        <taxon>Insecta</taxon>
        <taxon>Pterygota</taxon>
        <taxon>Neoptera</taxon>
        <taxon>Endopterygota</taxon>
        <taxon>Lepidoptera</taxon>
        <taxon>Glossata</taxon>
        <taxon>Ditrysia</taxon>
        <taxon>Yponomeutoidea</taxon>
        <taxon>Plutellidae</taxon>
        <taxon>Plutella</taxon>
    </lineage>
</organism>
<dbReference type="FunFam" id="2.60.40.10:FF:000392">
    <property type="entry name" value="CLUMA_CG000981, isoform A"/>
    <property type="match status" value="1"/>
</dbReference>
<feature type="domain" description="Ig-like" evidence="9">
    <location>
        <begin position="770"/>
        <end position="864"/>
    </location>
</feature>
<evidence type="ECO:0000256" key="7">
    <source>
        <dbReference type="ARBA" id="ARBA00023180"/>
    </source>
</evidence>
<comment type="caution">
    <text evidence="11">The sequence shown here is derived from an EMBL/GenBank/DDBJ whole genome shotgun (WGS) entry which is preliminary data.</text>
</comment>
<dbReference type="InterPro" id="IPR003599">
    <property type="entry name" value="Ig_sub"/>
</dbReference>
<dbReference type="InterPro" id="IPR043502">
    <property type="entry name" value="DNA/RNA_pol_sf"/>
</dbReference>
<dbReference type="PANTHER" id="PTHR12231">
    <property type="entry name" value="CTX-RELATED TYPE I TRANSMEMBRANE PROTEIN"/>
    <property type="match status" value="1"/>
</dbReference>
<dbReference type="SMART" id="SM00406">
    <property type="entry name" value="IGv"/>
    <property type="match status" value="2"/>
</dbReference>
<keyword evidence="4" id="KW-0677">Repeat</keyword>
<dbReference type="EMBL" id="CAJHNJ030000048">
    <property type="protein sequence ID" value="CAG9132379.1"/>
    <property type="molecule type" value="Genomic_DNA"/>
</dbReference>
<dbReference type="Pfam" id="PF00078">
    <property type="entry name" value="RVT_1"/>
    <property type="match status" value="1"/>
</dbReference>
<evidence type="ECO:0000256" key="1">
    <source>
        <dbReference type="ARBA" id="ARBA00004236"/>
    </source>
</evidence>
<evidence type="ECO:0000313" key="11">
    <source>
        <dbReference type="EMBL" id="CAG9132379.1"/>
    </source>
</evidence>
<feature type="domain" description="Reverse transcriptase" evidence="10">
    <location>
        <begin position="46"/>
        <end position="317"/>
    </location>
</feature>
<dbReference type="PROSITE" id="PS50878">
    <property type="entry name" value="RT_POL"/>
    <property type="match status" value="1"/>
</dbReference>
<sequence length="954" mass="106627">MKRKTFGLIYPSFLPFKSPGADGIVPALLQWEVDIIVPRMVVIYRACLALGYIPKGWREVRVVFLPKPGKDDYTSPKAYRPISLSSFLLKTLERLCDRYIRDGALSVKPVHPNQHAYQPGKSTESALHTVVSKIENSILLQQSCLAVFIDIEGAFDKTLFNSISNNLKNHDVDPVISAWITNMLKSRTVSFTSTNTIRCKVAKGCPQGGVLSPLLWVLVVNDLLCDLNNKGFTTIAYADDITILIGGLFVNTLCERMQLALNIIEEWCHKHELSVNPTKTEMVLFTKKTKIGNLKLPKLFNTTLKLTNEVKYLGVWLDHRLSWSKHIDKTLSKATISLYQTSKLVGSKWGLKPKLCKWLYTAVVRPIITYGAVVWWQRSNLTTVKNKLRQFQRLACVSITGCMKSTPTAALEIILGLPPLDIIIKQEAKAAAIRLSNLGLWSTNTTAQGHSRILDIAKLSAPGSTECSDTTIKTFIFNRSYTIQRDQCGTSDENNYDINIYIDGAKNKKGSGGGVFCPELNLQYSVSFGNKATVFQAEAASLLDGATQIKDTKNSNICFYTDSGVEAPEFGEPITNLTVPLGRDATFKCIVTNLGNYRVGWVKADTKAIQAIHEHVITHNPRVSVSHSDHSTWYLHIKSVQEEDRGQYMCQINTDPMKSQMGYLEVVIPPDFIPEETSGDTMVPEGGTARVACRARGIPPPRVMWKREDGQDIVVRDHTGSKNKVLTYQGEVLKLSKISRSEMGTYLCIAGNGVPPTVSKRIHISVHFHPVIQVPNQLVGAPLGTDVTLECYVESSPKSINYWVKDPGELIIPSEHYEMAVRQKSTFEAEMTMTIKSIRREDLGSYICVAKNSLGDVESKIRLYEIPGNDRHVYQYPDEKPILDDEYGTELYEDSGDDKDEKNNRVPDRANKWYANNGKIVVLSTNHASRIPTSTALFIVLLRAIQILTHSFRC</sequence>
<keyword evidence="8" id="KW-0393">Immunoglobulin domain</keyword>
<accession>A0A8S4FWB2</accession>
<dbReference type="GO" id="GO:0005886">
    <property type="term" value="C:plasma membrane"/>
    <property type="evidence" value="ECO:0007669"/>
    <property type="project" value="UniProtKB-SubCell"/>
</dbReference>
<name>A0A8S4FWB2_PLUXY</name>
<dbReference type="GO" id="GO:0071897">
    <property type="term" value="P:DNA biosynthetic process"/>
    <property type="evidence" value="ECO:0007669"/>
    <property type="project" value="UniProtKB-ARBA"/>
</dbReference>
<dbReference type="SMART" id="SM00409">
    <property type="entry name" value="IG"/>
    <property type="match status" value="3"/>
</dbReference>
<dbReference type="Gene3D" id="2.60.40.10">
    <property type="entry name" value="Immunoglobulins"/>
    <property type="match status" value="3"/>
</dbReference>
<dbReference type="GO" id="GO:0043005">
    <property type="term" value="C:neuron projection"/>
    <property type="evidence" value="ECO:0007669"/>
    <property type="project" value="TreeGrafter"/>
</dbReference>
<feature type="domain" description="Ig-like" evidence="9">
    <location>
        <begin position="568"/>
        <end position="653"/>
    </location>
</feature>
<dbReference type="InterPro" id="IPR013106">
    <property type="entry name" value="Ig_V-set"/>
</dbReference>
<evidence type="ECO:0000313" key="12">
    <source>
        <dbReference type="Proteomes" id="UP000653454"/>
    </source>
</evidence>
<feature type="domain" description="Ig-like" evidence="9">
    <location>
        <begin position="670"/>
        <end position="759"/>
    </location>
</feature>
<comment type="subcellular location">
    <subcellularLocation>
        <location evidence="1">Cell membrane</location>
    </subcellularLocation>
</comment>
<dbReference type="PANTHER" id="PTHR12231:SF255">
    <property type="entry name" value="DPR-INTERACTING PROTEIN ALPHA, ISOFORM A"/>
    <property type="match status" value="1"/>
</dbReference>
<evidence type="ECO:0000256" key="2">
    <source>
        <dbReference type="ARBA" id="ARBA00022475"/>
    </source>
</evidence>
<evidence type="ECO:0000256" key="5">
    <source>
        <dbReference type="ARBA" id="ARBA00023136"/>
    </source>
</evidence>
<keyword evidence="3" id="KW-0732">Signal</keyword>
<dbReference type="CDD" id="cd01650">
    <property type="entry name" value="RT_nLTR_like"/>
    <property type="match status" value="1"/>
</dbReference>
<gene>
    <name evidence="11" type="ORF">PLXY2_LOCUS10604</name>
</gene>
<protein>
    <submittedName>
        <fullName evidence="11">(diamondback moth) hypothetical protein</fullName>
    </submittedName>
</protein>
<dbReference type="Pfam" id="PF07679">
    <property type="entry name" value="I-set"/>
    <property type="match status" value="2"/>
</dbReference>
<reference evidence="11" key="1">
    <citation type="submission" date="2020-11" db="EMBL/GenBank/DDBJ databases">
        <authorList>
            <person name="Whiteford S."/>
        </authorList>
    </citation>
    <scope>NUCLEOTIDE SEQUENCE</scope>
</reference>
<evidence type="ECO:0000259" key="9">
    <source>
        <dbReference type="PROSITE" id="PS50835"/>
    </source>
</evidence>
<dbReference type="PROSITE" id="PS50835">
    <property type="entry name" value="IG_LIKE"/>
    <property type="match status" value="3"/>
</dbReference>
<dbReference type="FunFam" id="2.60.40.10:FF:000376">
    <property type="entry name" value="CLUMA_CG000981, isoform A"/>
    <property type="match status" value="1"/>
</dbReference>
<dbReference type="InterPro" id="IPR003598">
    <property type="entry name" value="Ig_sub2"/>
</dbReference>
<dbReference type="InterPro" id="IPR013098">
    <property type="entry name" value="Ig_I-set"/>
</dbReference>
<dbReference type="InterPro" id="IPR036179">
    <property type="entry name" value="Ig-like_dom_sf"/>
</dbReference>
<evidence type="ECO:0000256" key="4">
    <source>
        <dbReference type="ARBA" id="ARBA00022737"/>
    </source>
</evidence>
<dbReference type="SUPFAM" id="SSF48726">
    <property type="entry name" value="Immunoglobulin"/>
    <property type="match status" value="3"/>
</dbReference>
<evidence type="ECO:0000259" key="10">
    <source>
        <dbReference type="PROSITE" id="PS50878"/>
    </source>
</evidence>
<dbReference type="InterPro" id="IPR051170">
    <property type="entry name" value="Neural/epithelial_adhesion"/>
</dbReference>